<dbReference type="InterPro" id="IPR011990">
    <property type="entry name" value="TPR-like_helical_dom_sf"/>
</dbReference>
<gene>
    <name evidence="2" type="ORF">Bca52824_073342</name>
</gene>
<dbReference type="AlphaFoldDB" id="A0A8X7QAY7"/>
<comment type="caution">
    <text evidence="2">The sequence shown here is derived from an EMBL/GenBank/DDBJ whole genome shotgun (WGS) entry which is preliminary data.</text>
</comment>
<evidence type="ECO:0000256" key="1">
    <source>
        <dbReference type="ARBA" id="ARBA00007626"/>
    </source>
</evidence>
<protein>
    <recommendedName>
        <fullName evidence="4">Pentatricopeptide repeat-containing protein</fullName>
    </recommendedName>
</protein>
<name>A0A8X7QAY7_BRACI</name>
<evidence type="ECO:0000313" key="3">
    <source>
        <dbReference type="Proteomes" id="UP000886595"/>
    </source>
</evidence>
<evidence type="ECO:0008006" key="4">
    <source>
        <dbReference type="Google" id="ProtNLM"/>
    </source>
</evidence>
<sequence length="173" mass="19780">MLEQYGNSKGTKLNPSLVRGIFEKLRDSKRFPPSPRGIKSGWLNERYICSLLPEDYTTRFHLVENLLAKKTLDRAEAASKKMRKLGFLLKPSPYSSTTLLYSFEGNRGKVDEILREMKENNVKLNSLTVNVFRVYAAESDVRSMEKLLPGCEAITMLQVRTALDMPKDYLRVG</sequence>
<dbReference type="PANTHER" id="PTHR45717:SF46">
    <property type="entry name" value="PENTATRICOPEPTIDE REPEAT-CONTAINING PROTEIN"/>
    <property type="match status" value="1"/>
</dbReference>
<dbReference type="GO" id="GO:0005739">
    <property type="term" value="C:mitochondrion"/>
    <property type="evidence" value="ECO:0007669"/>
    <property type="project" value="TreeGrafter"/>
</dbReference>
<dbReference type="EMBL" id="JAAMPC010000014">
    <property type="protein sequence ID" value="KAG2266263.1"/>
    <property type="molecule type" value="Genomic_DNA"/>
</dbReference>
<dbReference type="Proteomes" id="UP000886595">
    <property type="component" value="Unassembled WGS sequence"/>
</dbReference>
<dbReference type="OrthoDB" id="1116718at2759"/>
<dbReference type="Gene3D" id="1.25.40.10">
    <property type="entry name" value="Tetratricopeptide repeat domain"/>
    <property type="match status" value="1"/>
</dbReference>
<proteinExistence type="inferred from homology"/>
<accession>A0A8X7QAY7</accession>
<organism evidence="2 3">
    <name type="scientific">Brassica carinata</name>
    <name type="common">Ethiopian mustard</name>
    <name type="synonym">Abyssinian cabbage</name>
    <dbReference type="NCBI Taxonomy" id="52824"/>
    <lineage>
        <taxon>Eukaryota</taxon>
        <taxon>Viridiplantae</taxon>
        <taxon>Streptophyta</taxon>
        <taxon>Embryophyta</taxon>
        <taxon>Tracheophyta</taxon>
        <taxon>Spermatophyta</taxon>
        <taxon>Magnoliopsida</taxon>
        <taxon>eudicotyledons</taxon>
        <taxon>Gunneridae</taxon>
        <taxon>Pentapetalae</taxon>
        <taxon>rosids</taxon>
        <taxon>malvids</taxon>
        <taxon>Brassicales</taxon>
        <taxon>Brassicaceae</taxon>
        <taxon>Brassiceae</taxon>
        <taxon>Brassica</taxon>
    </lineage>
</organism>
<evidence type="ECO:0000313" key="2">
    <source>
        <dbReference type="EMBL" id="KAG2266263.1"/>
    </source>
</evidence>
<reference evidence="2 3" key="1">
    <citation type="submission" date="2020-02" db="EMBL/GenBank/DDBJ databases">
        <authorList>
            <person name="Ma Q."/>
            <person name="Huang Y."/>
            <person name="Song X."/>
            <person name="Pei D."/>
        </authorList>
    </citation>
    <scope>NUCLEOTIDE SEQUENCE [LARGE SCALE GENOMIC DNA]</scope>
    <source>
        <strain evidence="2">Sxm20200214</strain>
        <tissue evidence="2">Leaf</tissue>
    </source>
</reference>
<dbReference type="PANTHER" id="PTHR45717">
    <property type="entry name" value="OS12G0527900 PROTEIN"/>
    <property type="match status" value="1"/>
</dbReference>
<comment type="similarity">
    <text evidence="1">Belongs to the PPR family. P subfamily.</text>
</comment>
<keyword evidence="3" id="KW-1185">Reference proteome</keyword>